<accession>A0A1X3DHY1</accession>
<dbReference type="OrthoDB" id="209085at2"/>
<sequence length="383" mass="44061">MPSENTSPKICWLFCNVIDNFGDIGVSWRLAQMLTRELGWQVHLWVDDTAALRALCPDLPATPCTHQHITVRTWQAERAEGLDNAPPPHIVIETFACDLPPDVLAIIRQHRPLWLNWEYLSAEDSNEKLHALPSPQADGLQKYFWFMGFSERSGGLLREQDYETRCLFDEHTFRKTLQLPAKTAPEWLLFGYHSPVWTEWLTMWQQAGQPITLLLAGNQIIESLKTAGAIPQNALTESGSVFQTASVQLVKIPFIPQSDFDRLLHLSDGLIIRGEDSFVRAQFAAKPFFWHIYLQEESVHIEKLHAFWHKAYAHYPDNIQTAHQALSDELNGARSLTPVQRLKAWQTLQPHADEWRQSVADWKNTLFKQPSAIEKLAKFIERR</sequence>
<dbReference type="RefSeq" id="WP_085359343.1">
    <property type="nucleotide sequence ID" value="NZ_MTAB01000012.1"/>
</dbReference>
<protein>
    <recommendedName>
        <fullName evidence="5">Protein-arginine rhamnosyltransferase</fullName>
    </recommendedName>
    <alternativeName>
        <fullName evidence="6">EF-P arginine rhamnosyltransferase</fullName>
    </alternativeName>
</protein>
<evidence type="ECO:0000313" key="8">
    <source>
        <dbReference type="EMBL" id="OSI21290.1"/>
    </source>
</evidence>
<evidence type="ECO:0000256" key="7">
    <source>
        <dbReference type="ARBA" id="ARBA00048472"/>
    </source>
</evidence>
<evidence type="ECO:0000256" key="2">
    <source>
        <dbReference type="ARBA" id="ARBA00022679"/>
    </source>
</evidence>
<dbReference type="STRING" id="1931275.BV914_07235"/>
<proteinExistence type="inferred from homology"/>
<dbReference type="GO" id="GO:0106361">
    <property type="term" value="F:protein-arginine rhamnosyltransferase activity"/>
    <property type="evidence" value="ECO:0007669"/>
    <property type="project" value="InterPro"/>
</dbReference>
<name>A0A1X3DHY1_9NEIS</name>
<comment type="similarity">
    <text evidence="4">Belongs to the glycosyltransferase 104 family.</text>
</comment>
<gene>
    <name evidence="8" type="ORF">BV912_06705</name>
</gene>
<dbReference type="InterPro" id="IPR016633">
    <property type="entry name" value="EarP"/>
</dbReference>
<comment type="caution">
    <text evidence="8">The sequence shown here is derived from an EMBL/GenBank/DDBJ whole genome shotgun (WGS) entry which is preliminary data.</text>
</comment>
<reference evidence="9" key="1">
    <citation type="submission" date="2017-01" db="EMBL/GenBank/DDBJ databases">
        <authorList>
            <person name="Mah S.A."/>
            <person name="Swanson W.J."/>
            <person name="Moy G.W."/>
            <person name="Vacquier V.D."/>
        </authorList>
    </citation>
    <scope>NUCLEOTIDE SEQUENCE [LARGE SCALE GENOMIC DNA]</scope>
    <source>
        <strain evidence="9">124861</strain>
    </source>
</reference>
<dbReference type="AlphaFoldDB" id="A0A1X3DHY1"/>
<comment type="catalytic activity">
    <reaction evidence="7">
        <text>dTDP-beta-L-rhamnose + L-arginyl-[protein] = N(omega)-(alpha-L-rhamnosyl)-L-arginyl-[protein] + dTDP + H(+)</text>
        <dbReference type="Rhea" id="RHEA:66692"/>
        <dbReference type="Rhea" id="RHEA-COMP:10532"/>
        <dbReference type="Rhea" id="RHEA-COMP:17096"/>
        <dbReference type="ChEBI" id="CHEBI:15378"/>
        <dbReference type="ChEBI" id="CHEBI:29965"/>
        <dbReference type="ChEBI" id="CHEBI:57510"/>
        <dbReference type="ChEBI" id="CHEBI:58369"/>
        <dbReference type="ChEBI" id="CHEBI:167445"/>
    </reaction>
    <physiologicalReaction direction="left-to-right" evidence="7">
        <dbReference type="Rhea" id="RHEA:66693"/>
    </physiologicalReaction>
</comment>
<evidence type="ECO:0000313" key="9">
    <source>
        <dbReference type="Proteomes" id="UP000193303"/>
    </source>
</evidence>
<evidence type="ECO:0000256" key="5">
    <source>
        <dbReference type="ARBA" id="ARBA00024416"/>
    </source>
</evidence>
<evidence type="ECO:0000256" key="1">
    <source>
        <dbReference type="ARBA" id="ARBA00022676"/>
    </source>
</evidence>
<comment type="function">
    <text evidence="3">Protein-arginine rhamnosyltransferase that catalyzes the transfer of a single rhamnose to elongation factor P (EF-P) on 'Lys-32', a modification required for EF-P-dependent rescue of polyproline stalled ribosomes.</text>
</comment>
<dbReference type="EMBL" id="MTAB01000012">
    <property type="protein sequence ID" value="OSI21290.1"/>
    <property type="molecule type" value="Genomic_DNA"/>
</dbReference>
<keyword evidence="1" id="KW-0328">Glycosyltransferase</keyword>
<dbReference type="NCBIfam" id="TIGR03837">
    <property type="entry name" value="efp_Arg_rhamno"/>
    <property type="match status" value="1"/>
</dbReference>
<dbReference type="Proteomes" id="UP000193303">
    <property type="component" value="Unassembled WGS sequence"/>
</dbReference>
<evidence type="ECO:0000256" key="6">
    <source>
        <dbReference type="ARBA" id="ARBA00030025"/>
    </source>
</evidence>
<dbReference type="PIRSF" id="PIRSF015557">
    <property type="entry name" value="UCP015557"/>
    <property type="match status" value="1"/>
</dbReference>
<dbReference type="Pfam" id="PF10093">
    <property type="entry name" value="EarP"/>
    <property type="match status" value="1"/>
</dbReference>
<organism evidence="8 9">
    <name type="scientific">Neisseria dumasiana</name>
    <dbReference type="NCBI Taxonomy" id="1931275"/>
    <lineage>
        <taxon>Bacteria</taxon>
        <taxon>Pseudomonadati</taxon>
        <taxon>Pseudomonadota</taxon>
        <taxon>Betaproteobacteria</taxon>
        <taxon>Neisseriales</taxon>
        <taxon>Neisseriaceae</taxon>
        <taxon>Neisseria</taxon>
    </lineage>
</organism>
<evidence type="ECO:0000256" key="4">
    <source>
        <dbReference type="ARBA" id="ARBA00024346"/>
    </source>
</evidence>
<evidence type="ECO:0000256" key="3">
    <source>
        <dbReference type="ARBA" id="ARBA00024303"/>
    </source>
</evidence>
<keyword evidence="2" id="KW-0808">Transferase</keyword>